<organism evidence="1 2">
    <name type="scientific">Stutzerimonas nosocomialis</name>
    <dbReference type="NCBI Taxonomy" id="1056496"/>
    <lineage>
        <taxon>Bacteria</taxon>
        <taxon>Pseudomonadati</taxon>
        <taxon>Pseudomonadota</taxon>
        <taxon>Gammaproteobacteria</taxon>
        <taxon>Pseudomonadales</taxon>
        <taxon>Pseudomonadaceae</taxon>
        <taxon>Stutzerimonas</taxon>
    </lineage>
</organism>
<protein>
    <recommendedName>
        <fullName evidence="3">DUF488 domain-containing protein</fullName>
    </recommendedName>
</protein>
<evidence type="ECO:0008006" key="3">
    <source>
        <dbReference type="Google" id="ProtNLM"/>
    </source>
</evidence>
<accession>A0A5R9QEH4</accession>
<evidence type="ECO:0000313" key="2">
    <source>
        <dbReference type="Proteomes" id="UP000306753"/>
    </source>
</evidence>
<dbReference type="Proteomes" id="UP000306753">
    <property type="component" value="Unassembled WGS sequence"/>
</dbReference>
<comment type="caution">
    <text evidence="1">The sequence shown here is derived from an EMBL/GenBank/DDBJ whole genome shotgun (WGS) entry which is preliminary data.</text>
</comment>
<dbReference type="PANTHER" id="PTHR39337:SF1">
    <property type="entry name" value="BLR5642 PROTEIN"/>
    <property type="match status" value="1"/>
</dbReference>
<dbReference type="RefSeq" id="WP_138411697.1">
    <property type="nucleotide sequence ID" value="NZ_QLAG01000011.1"/>
</dbReference>
<dbReference type="InterPro" id="IPR014519">
    <property type="entry name" value="UCP024492"/>
</dbReference>
<dbReference type="PANTHER" id="PTHR39337">
    <property type="entry name" value="BLR5642 PROTEIN"/>
    <property type="match status" value="1"/>
</dbReference>
<dbReference type="AlphaFoldDB" id="A0A5R9QEH4"/>
<gene>
    <name evidence="1" type="ORF">DN820_10625</name>
</gene>
<name>A0A5R9QEH4_9GAMM</name>
<dbReference type="PIRSF" id="PIRSF024492">
    <property type="entry name" value="UCP024492"/>
    <property type="match status" value="1"/>
</dbReference>
<dbReference type="InterPro" id="IPR007438">
    <property type="entry name" value="DUF488"/>
</dbReference>
<keyword evidence="2" id="KW-1185">Reference proteome</keyword>
<evidence type="ECO:0000313" key="1">
    <source>
        <dbReference type="EMBL" id="TLX63539.1"/>
    </source>
</evidence>
<sequence>MSAPGEVWTIGHSTRSLDALLEVLHAHRIEALVDVRRFPGSRRLPQFGERPLREALAQEEIDYIWIEALGGRRRPAPDSPNDAWRNTAFRGYADHMASQAFAEGFARLWEIAARQRTCMMCAEVLWWRCHRSLICDALKVRGVEVLHIQDQKEAMPHPFTSAARLDGERLSYRAGEGRAANGREQAPQLRLDL</sequence>
<proteinExistence type="predicted"/>
<dbReference type="EMBL" id="QLAG01000011">
    <property type="protein sequence ID" value="TLX63539.1"/>
    <property type="molecule type" value="Genomic_DNA"/>
</dbReference>
<reference evidence="1 2" key="1">
    <citation type="journal article" date="2017" name="Eur. J. Clin. Microbiol. Infect. Dis.">
        <title>Uncommonly isolated clinical Pseudomonas: identification and phylogenetic assignation.</title>
        <authorList>
            <person name="Mulet M."/>
            <person name="Gomila M."/>
            <person name="Ramirez A."/>
            <person name="Cardew S."/>
            <person name="Moore E.R."/>
            <person name="Lalucat J."/>
            <person name="Garcia-Valdes E."/>
        </authorList>
    </citation>
    <scope>NUCLEOTIDE SEQUENCE [LARGE SCALE GENOMIC DNA]</scope>
    <source>
        <strain evidence="1 2">SD129</strain>
    </source>
</reference>
<dbReference type="Pfam" id="PF04343">
    <property type="entry name" value="DUF488"/>
    <property type="match status" value="1"/>
</dbReference>